<dbReference type="Proteomes" id="UP001140453">
    <property type="component" value="Unassembled WGS sequence"/>
</dbReference>
<keyword evidence="2" id="KW-0472">Membrane</keyword>
<organism evidence="3 4">
    <name type="scientific">Gnomoniopsis smithogilvyi</name>
    <dbReference type="NCBI Taxonomy" id="1191159"/>
    <lineage>
        <taxon>Eukaryota</taxon>
        <taxon>Fungi</taxon>
        <taxon>Dikarya</taxon>
        <taxon>Ascomycota</taxon>
        <taxon>Pezizomycotina</taxon>
        <taxon>Sordariomycetes</taxon>
        <taxon>Sordariomycetidae</taxon>
        <taxon>Diaporthales</taxon>
        <taxon>Gnomoniaceae</taxon>
        <taxon>Gnomoniopsis</taxon>
    </lineage>
</organism>
<feature type="compositionally biased region" description="Polar residues" evidence="1">
    <location>
        <begin position="12"/>
        <end position="30"/>
    </location>
</feature>
<dbReference type="Gene3D" id="2.60.20.10">
    <property type="entry name" value="Crystallins"/>
    <property type="match status" value="1"/>
</dbReference>
<keyword evidence="2" id="KW-0812">Transmembrane</keyword>
<gene>
    <name evidence="3" type="ORF">N0V93_001980</name>
</gene>
<keyword evidence="4" id="KW-1185">Reference proteome</keyword>
<sequence>MAAPSHTVGSADLQNSYGPEIAATQNQPSNGLEAVPVSGLEALPGQQAAVPEPSTYTQQAEKNDDYSAEAAAPATPRKRVLGLPLWGVWLLVSLAIIVLGVALGVGLGVGLSNRSSSSGGSDPSAAASSSSSSSSSASPTITTTAQAITTTATPTTSKTSTKTTSTTSSSTSASTTGASVEICQNAYLDSCTTISVPASSCINFPSSYNDSVSSVNTGGPTCLFYTDSSCTGDYWSTSGSQDLIPGDLNDAFSSVTCD</sequence>
<dbReference type="AlphaFoldDB" id="A0A9W9D347"/>
<evidence type="ECO:0000256" key="1">
    <source>
        <dbReference type="SAM" id="MobiDB-lite"/>
    </source>
</evidence>
<evidence type="ECO:0000313" key="3">
    <source>
        <dbReference type="EMBL" id="KAJ4397745.1"/>
    </source>
</evidence>
<feature type="transmembrane region" description="Helical" evidence="2">
    <location>
        <begin position="86"/>
        <end position="111"/>
    </location>
</feature>
<accession>A0A9W9D347</accession>
<keyword evidence="2" id="KW-1133">Transmembrane helix</keyword>
<dbReference type="OrthoDB" id="5401396at2759"/>
<feature type="region of interest" description="Disordered" evidence="1">
    <location>
        <begin position="113"/>
        <end position="174"/>
    </location>
</feature>
<proteinExistence type="predicted"/>
<reference evidence="3" key="1">
    <citation type="submission" date="2022-10" db="EMBL/GenBank/DDBJ databases">
        <title>Tapping the CABI collections for fungal endophytes: first genome assemblies for Collariella, Neodidymelliopsis, Ascochyta clinopodiicola, Didymella pomorum, Didymosphaeria variabile, Neocosmospora piperis and Neocucurbitaria cava.</title>
        <authorList>
            <person name="Hill R."/>
        </authorList>
    </citation>
    <scope>NUCLEOTIDE SEQUENCE</scope>
    <source>
        <strain evidence="3">IMI 355082</strain>
    </source>
</reference>
<feature type="compositionally biased region" description="Low complexity" evidence="1">
    <location>
        <begin position="115"/>
        <end position="174"/>
    </location>
</feature>
<name>A0A9W9D347_9PEZI</name>
<evidence type="ECO:0000256" key="2">
    <source>
        <dbReference type="SAM" id="Phobius"/>
    </source>
</evidence>
<feature type="region of interest" description="Disordered" evidence="1">
    <location>
        <begin position="1"/>
        <end position="33"/>
    </location>
</feature>
<dbReference type="EMBL" id="JAPEVB010000001">
    <property type="protein sequence ID" value="KAJ4397745.1"/>
    <property type="molecule type" value="Genomic_DNA"/>
</dbReference>
<comment type="caution">
    <text evidence="3">The sequence shown here is derived from an EMBL/GenBank/DDBJ whole genome shotgun (WGS) entry which is preliminary data.</text>
</comment>
<protein>
    <submittedName>
        <fullName evidence="3">Uncharacterized protein</fullName>
    </submittedName>
</protein>
<evidence type="ECO:0000313" key="4">
    <source>
        <dbReference type="Proteomes" id="UP001140453"/>
    </source>
</evidence>